<evidence type="ECO:0000256" key="1">
    <source>
        <dbReference type="SAM" id="MobiDB-lite"/>
    </source>
</evidence>
<dbReference type="Proteomes" id="UP000217257">
    <property type="component" value="Chromosome"/>
</dbReference>
<proteinExistence type="predicted"/>
<sequence length="537" mass="58409">MLLPEGVGAPRPGAFASTSLGWTMRADSSRARGTGLLLALALLSNACVSLTPRPGPGRSLRYTPHDVTGPAVAGGVGEESPLVLDSQPLSSRGPEAPERLHRRRGSRETMTAVGPGSADATVWQSALAAHLAFRKGVGEVSGITRRISRELSRLRASNLGIAGAGNGIFVRYVDHGEAWLRWIDTELVAATELAAEASEVKDPDMQLALLRLAGPRLEAALMGSMLLAVWFDFLNLTDIALSRRLYGVEPLFMRMDGWQKMMEPSMRALSSLDPEQVESVAEDMPALVGHLTEEFAALLEAIHKGAKVLEKALVLKESMEALTTLSVLKFTLPALRAAAPAMLGASLMVGPNGVMMGTRMVVSAEWVEMVRQLVRAGVLSVPAVSAAVRIQAGQVMMAQAHGDLPRGVRDALGDAPEVRAMRVTGKTGAGMAEPPRHHVMPKEFREWFEKRGFTGKMRIDWFCVTLQQPHHQAIHGGGNWKLGRQWSGEWNRMIMKALRDAEVEAGQMLTRNVILEIVAERMRFYDIPMNFARCRGK</sequence>
<feature type="region of interest" description="Disordered" evidence="1">
    <location>
        <begin position="70"/>
        <end position="115"/>
    </location>
</feature>
<dbReference type="EMBL" id="CP022098">
    <property type="protein sequence ID" value="ATB37315.1"/>
    <property type="molecule type" value="Genomic_DNA"/>
</dbReference>
<dbReference type="AlphaFoldDB" id="A0A250J013"/>
<organism evidence="2 3">
    <name type="scientific">Cystobacter fuscus</name>
    <dbReference type="NCBI Taxonomy" id="43"/>
    <lineage>
        <taxon>Bacteria</taxon>
        <taxon>Pseudomonadati</taxon>
        <taxon>Myxococcota</taxon>
        <taxon>Myxococcia</taxon>
        <taxon>Myxococcales</taxon>
        <taxon>Cystobacterineae</taxon>
        <taxon>Archangiaceae</taxon>
        <taxon>Cystobacter</taxon>
    </lineage>
</organism>
<accession>A0A250J013</accession>
<dbReference type="KEGG" id="cfus:CYFUS_002736"/>
<evidence type="ECO:0000313" key="3">
    <source>
        <dbReference type="Proteomes" id="UP000217257"/>
    </source>
</evidence>
<evidence type="ECO:0008006" key="4">
    <source>
        <dbReference type="Google" id="ProtNLM"/>
    </source>
</evidence>
<evidence type="ECO:0000313" key="2">
    <source>
        <dbReference type="EMBL" id="ATB37315.1"/>
    </source>
</evidence>
<name>A0A250J013_9BACT</name>
<reference evidence="2 3" key="1">
    <citation type="submission" date="2017-06" db="EMBL/GenBank/DDBJ databases">
        <title>Sequencing and comparative analysis of myxobacterial genomes.</title>
        <authorList>
            <person name="Rupp O."/>
            <person name="Goesmann A."/>
            <person name="Sogaard-Andersen L."/>
        </authorList>
    </citation>
    <scope>NUCLEOTIDE SEQUENCE [LARGE SCALE GENOMIC DNA]</scope>
    <source>
        <strain evidence="2 3">DSM 52655</strain>
    </source>
</reference>
<protein>
    <recommendedName>
        <fullName evidence="4">DUF2380 domain-containing protein</fullName>
    </recommendedName>
</protein>
<gene>
    <name evidence="2" type="ORF">CYFUS_002736</name>
</gene>